<dbReference type="HOGENOM" id="CLU_544181_0_0_1"/>
<dbReference type="STRING" id="402676.B6K2P7"/>
<dbReference type="JaponicusDB" id="SJAG_02513">
    <property type="gene designation" value="cnp20"/>
</dbReference>
<dbReference type="InterPro" id="IPR035425">
    <property type="entry name" value="CENP-T/H4_C"/>
</dbReference>
<evidence type="ECO:0000256" key="5">
    <source>
        <dbReference type="ARBA" id="ARBA00023242"/>
    </source>
</evidence>
<dbReference type="InterPro" id="IPR028255">
    <property type="entry name" value="CENP-T"/>
</dbReference>
<dbReference type="AlphaFoldDB" id="B6K2P7"/>
<dbReference type="EMBL" id="KE651166">
    <property type="protein sequence ID" value="EEB07428.1"/>
    <property type="molecule type" value="Genomic_DNA"/>
</dbReference>
<evidence type="ECO:0000313" key="9">
    <source>
        <dbReference type="EMBL" id="EEB07428.1"/>
    </source>
</evidence>
<keyword evidence="5" id="KW-0539">Nucleus</keyword>
<evidence type="ECO:0000259" key="8">
    <source>
        <dbReference type="Pfam" id="PF15511"/>
    </source>
</evidence>
<keyword evidence="6" id="KW-0175">Coiled coil</keyword>
<comment type="similarity">
    <text evidence="3">Belongs to the CENP-T/CNN1 family.</text>
</comment>
<proteinExistence type="inferred from homology"/>
<evidence type="ECO:0000256" key="1">
    <source>
        <dbReference type="ARBA" id="ARBA00004123"/>
    </source>
</evidence>
<feature type="domain" description="CENP-T/Histone H4 histone fold" evidence="8">
    <location>
        <begin position="365"/>
        <end position="467"/>
    </location>
</feature>
<evidence type="ECO:0000256" key="3">
    <source>
        <dbReference type="ARBA" id="ARBA00010137"/>
    </source>
</evidence>
<dbReference type="Pfam" id="PF15511">
    <property type="entry name" value="CENP-T_C"/>
    <property type="match status" value="1"/>
</dbReference>
<reference evidence="9 11" key="1">
    <citation type="journal article" date="2011" name="Science">
        <title>Comparative functional genomics of the fission yeasts.</title>
        <authorList>
            <person name="Rhind N."/>
            <person name="Chen Z."/>
            <person name="Yassour M."/>
            <person name="Thompson D.A."/>
            <person name="Haas B.J."/>
            <person name="Habib N."/>
            <person name="Wapinski I."/>
            <person name="Roy S."/>
            <person name="Lin M.F."/>
            <person name="Heiman D.I."/>
            <person name="Young S.K."/>
            <person name="Furuya K."/>
            <person name="Guo Y."/>
            <person name="Pidoux A."/>
            <person name="Chen H.M."/>
            <person name="Robbertse B."/>
            <person name="Goldberg J.M."/>
            <person name="Aoki K."/>
            <person name="Bayne E.H."/>
            <person name="Berlin A.M."/>
            <person name="Desjardins C.A."/>
            <person name="Dobbs E."/>
            <person name="Dukaj L."/>
            <person name="Fan L."/>
            <person name="FitzGerald M.G."/>
            <person name="French C."/>
            <person name="Gujja S."/>
            <person name="Hansen K."/>
            <person name="Keifenheim D."/>
            <person name="Levin J.Z."/>
            <person name="Mosher R.A."/>
            <person name="Mueller C.A."/>
            <person name="Pfiffner J."/>
            <person name="Priest M."/>
            <person name="Russ C."/>
            <person name="Smialowska A."/>
            <person name="Swoboda P."/>
            <person name="Sykes S.M."/>
            <person name="Vaughn M."/>
            <person name="Vengrova S."/>
            <person name="Yoder R."/>
            <person name="Zeng Q."/>
            <person name="Allshire R."/>
            <person name="Baulcombe D."/>
            <person name="Birren B.W."/>
            <person name="Brown W."/>
            <person name="Ekwall K."/>
            <person name="Kellis M."/>
            <person name="Leatherwood J."/>
            <person name="Levin H."/>
            <person name="Margalit H."/>
            <person name="Martienssen R."/>
            <person name="Nieduszynski C.A."/>
            <person name="Spatafora J.W."/>
            <person name="Friedman N."/>
            <person name="Dalgaard J.Z."/>
            <person name="Baumann P."/>
            <person name="Niki H."/>
            <person name="Regev A."/>
            <person name="Nusbaum C."/>
        </authorList>
    </citation>
    <scope>NUCLEOTIDE SEQUENCE [LARGE SCALE GENOMIC DNA]</scope>
    <source>
        <strain evidence="11">yFS275 / FY16936</strain>
    </source>
</reference>
<dbReference type="VEuPathDB" id="FungiDB:SJAG_02513"/>
<keyword evidence="11" id="KW-1185">Reference proteome</keyword>
<dbReference type="GeneID" id="7051141"/>
<organism evidence="9 11">
    <name type="scientific">Schizosaccharomyces japonicus (strain yFS275 / FY16936)</name>
    <name type="common">Fission yeast</name>
    <dbReference type="NCBI Taxonomy" id="402676"/>
    <lineage>
        <taxon>Eukaryota</taxon>
        <taxon>Fungi</taxon>
        <taxon>Dikarya</taxon>
        <taxon>Ascomycota</taxon>
        <taxon>Taphrinomycotina</taxon>
        <taxon>Schizosaccharomycetes</taxon>
        <taxon>Schizosaccharomycetales</taxon>
        <taxon>Schizosaccharomycetaceae</taxon>
        <taxon>Schizosaccharomyces</taxon>
    </lineage>
</organism>
<gene>
    <name evidence="10" type="primary">cnp20</name>
    <name evidence="9" type="ORF">SJAG_02513</name>
</gene>
<evidence type="ECO:0000256" key="2">
    <source>
        <dbReference type="ARBA" id="ARBA00004286"/>
    </source>
</evidence>
<comment type="subcellular location">
    <subcellularLocation>
        <location evidence="2">Chromosome</location>
    </subcellularLocation>
    <subcellularLocation>
        <location evidence="1">Nucleus</location>
    </subcellularLocation>
</comment>
<protein>
    <submittedName>
        <fullName evidence="9">Histone H4</fullName>
    </submittedName>
</protein>
<dbReference type="GO" id="GO:0000278">
    <property type="term" value="P:mitotic cell cycle"/>
    <property type="evidence" value="ECO:0000318"/>
    <property type="project" value="GO_Central"/>
</dbReference>
<dbReference type="PANTHER" id="PTHR46904">
    <property type="entry name" value="CENTROMERE PROTEIN T"/>
    <property type="match status" value="1"/>
</dbReference>
<feature type="region of interest" description="Disordered" evidence="7">
    <location>
        <begin position="94"/>
        <end position="143"/>
    </location>
</feature>
<sequence length="470" mass="52417">MSPEESPTVTSKRISSVTPYKKLVGSLSSKRLYTPSSSKINRASLKGGITPYKQRALILQNSVKKRRTLSSSAGKAFTKTPRDNLRLLSRMLAKHPEPSPSSAENTPLPSRYSSHAVDSVRRRLSSRSNSQQSTPIRNRRNLSQQHENAIEEDAEISVQSIEAPRRALNNRLSELLTPDVRRISSSSFVSMTTNKQAYFKPSKDRLLDVGGDDDIEEPVYHVSLSGIEPDQDPETIRAAERSSLKSPIFTLPDDLLRDDSLPSIRHEPSIRMSASSAQLSIHLDEALAEEQQAERENQHVLEADQLGSPILPPLDDEQQEIPSLHDINISPSAFPPVETIAESAAAPQHPNDPPFPNPVFRVPKRTHANDCFLPTIAIRKLAHRFSSRKLSASAMDHLVSISNKFMSQMLHDLETYADHASRKTINSEDVILLLKRQRKITKKTSLEALALQYLPRELVASVTQGKQKPK</sequence>
<dbReference type="GO" id="GO:0005634">
    <property type="term" value="C:nucleus"/>
    <property type="evidence" value="ECO:0007669"/>
    <property type="project" value="UniProtKB-SubCell"/>
</dbReference>
<dbReference type="GO" id="GO:0007059">
    <property type="term" value="P:chromosome segregation"/>
    <property type="evidence" value="ECO:0000318"/>
    <property type="project" value="GO_Central"/>
</dbReference>
<dbReference type="Proteomes" id="UP000001744">
    <property type="component" value="Unassembled WGS sequence"/>
</dbReference>
<evidence type="ECO:0000256" key="7">
    <source>
        <dbReference type="SAM" id="MobiDB-lite"/>
    </source>
</evidence>
<dbReference type="GO" id="GO:0000776">
    <property type="term" value="C:kinetochore"/>
    <property type="evidence" value="ECO:0007669"/>
    <property type="project" value="InterPro"/>
</dbReference>
<dbReference type="PANTHER" id="PTHR46904:SF1">
    <property type="entry name" value="CENTROMERE PROTEIN T"/>
    <property type="match status" value="1"/>
</dbReference>
<dbReference type="InterPro" id="IPR009072">
    <property type="entry name" value="Histone-fold"/>
</dbReference>
<dbReference type="GO" id="GO:0042393">
    <property type="term" value="F:histone binding"/>
    <property type="evidence" value="ECO:0000353"/>
    <property type="project" value="JaponicusDB"/>
</dbReference>
<dbReference type="OMA" id="EMQGNTS"/>
<evidence type="ECO:0000313" key="10">
    <source>
        <dbReference type="JaponicusDB" id="SJAG_02513"/>
    </source>
</evidence>
<dbReference type="OrthoDB" id="10071681at2759"/>
<feature type="coiled-coil region" evidence="6">
    <location>
        <begin position="276"/>
        <end position="303"/>
    </location>
</feature>
<dbReference type="CDD" id="cd22920">
    <property type="entry name" value="HFD_CENP-T"/>
    <property type="match status" value="1"/>
</dbReference>
<accession>B6K2P7</accession>
<feature type="compositionally biased region" description="Polar residues" evidence="7">
    <location>
        <begin position="100"/>
        <end position="113"/>
    </location>
</feature>
<evidence type="ECO:0000313" key="11">
    <source>
        <dbReference type="Proteomes" id="UP000001744"/>
    </source>
</evidence>
<keyword evidence="4" id="KW-0158">Chromosome</keyword>
<dbReference type="RefSeq" id="XP_002173721.1">
    <property type="nucleotide sequence ID" value="XM_002173685.2"/>
</dbReference>
<dbReference type="GO" id="GO:0003677">
    <property type="term" value="F:DNA binding"/>
    <property type="evidence" value="ECO:0007669"/>
    <property type="project" value="InterPro"/>
</dbReference>
<dbReference type="eggNOG" id="ENOG502S8G5">
    <property type="taxonomic scope" value="Eukaryota"/>
</dbReference>
<dbReference type="SUPFAM" id="SSF47113">
    <property type="entry name" value="Histone-fold"/>
    <property type="match status" value="1"/>
</dbReference>
<evidence type="ECO:0000256" key="4">
    <source>
        <dbReference type="ARBA" id="ARBA00022454"/>
    </source>
</evidence>
<name>B6K2P7_SCHJY</name>
<dbReference type="Gene3D" id="1.10.20.10">
    <property type="entry name" value="Histone, subunit A"/>
    <property type="match status" value="1"/>
</dbReference>
<evidence type="ECO:0000256" key="6">
    <source>
        <dbReference type="SAM" id="Coils"/>
    </source>
</evidence>
<dbReference type="GO" id="GO:0051382">
    <property type="term" value="P:kinetochore assembly"/>
    <property type="evidence" value="ECO:0007669"/>
    <property type="project" value="InterPro"/>
</dbReference>
<dbReference type="GO" id="GO:0046982">
    <property type="term" value="F:protein heterodimerization activity"/>
    <property type="evidence" value="ECO:0007669"/>
    <property type="project" value="InterPro"/>
</dbReference>